<dbReference type="STRING" id="249408.BOO71_0001984"/>
<dbReference type="SUPFAM" id="SSF54593">
    <property type="entry name" value="Glyoxalase/Bleomycin resistance protein/Dihydroxybiphenyl dioxygenase"/>
    <property type="match status" value="1"/>
</dbReference>
<gene>
    <name evidence="2" type="ORF">BOO71_0001984</name>
</gene>
<keyword evidence="3" id="KW-1185">Reference proteome</keyword>
<comment type="caution">
    <text evidence="2">The sequence shown here is derived from an EMBL/GenBank/DDBJ whole genome shotgun (WGS) entry which is preliminary data.</text>
</comment>
<dbReference type="AlphaFoldDB" id="A0A1U7P3C7"/>
<dbReference type="Gene3D" id="3.10.180.10">
    <property type="entry name" value="2,3-Dihydroxybiphenyl 1,2-Dioxygenase, domain 1"/>
    <property type="match status" value="1"/>
</dbReference>
<accession>A0A1U7P3C7</accession>
<protein>
    <recommendedName>
        <fullName evidence="1">VOC domain-containing protein</fullName>
    </recommendedName>
</protein>
<evidence type="ECO:0000313" key="2">
    <source>
        <dbReference type="EMBL" id="OLV19658.1"/>
    </source>
</evidence>
<proteinExistence type="predicted"/>
<reference evidence="2 3" key="1">
    <citation type="submission" date="2017-01" db="EMBL/GenBank/DDBJ databases">
        <title>Genome Analysis of Deinococcus marmoris KOPRI26562.</title>
        <authorList>
            <person name="Kim J.H."/>
            <person name="Oh H.-M."/>
        </authorList>
    </citation>
    <scope>NUCLEOTIDE SEQUENCE [LARGE SCALE GENOMIC DNA]</scope>
    <source>
        <strain evidence="2 3">KOPRI26562</strain>
    </source>
</reference>
<organism evidence="2 3">
    <name type="scientific">Deinococcus marmoris</name>
    <dbReference type="NCBI Taxonomy" id="249408"/>
    <lineage>
        <taxon>Bacteria</taxon>
        <taxon>Thermotogati</taxon>
        <taxon>Deinococcota</taxon>
        <taxon>Deinococci</taxon>
        <taxon>Deinococcales</taxon>
        <taxon>Deinococcaceae</taxon>
        <taxon>Deinococcus</taxon>
    </lineage>
</organism>
<feature type="domain" description="VOC" evidence="1">
    <location>
        <begin position="2"/>
        <end position="117"/>
    </location>
</feature>
<evidence type="ECO:0000313" key="3">
    <source>
        <dbReference type="Proteomes" id="UP000186607"/>
    </source>
</evidence>
<sequence>MNIDRVTLFAPDLSVQHAFYAGTLGLNVMARTPGSVTFQAGRTLLTFRQHDDAGNVSHFAFDIPRNQVDGAEAWLRRRVALLEDAAGPRRFPLSAGWNSESLYFEDAAGNILEFIARHDLPTDVEGPFGPASVLHISELGVVVPDVPATVLKLQRRFGLSPFNRQSQTFSPVGNQEGLLIVVQKGRGWFPVEWPAVAAPFELTFTQGEQLQCLRDHDLLELA</sequence>
<dbReference type="Proteomes" id="UP000186607">
    <property type="component" value="Unassembled WGS sequence"/>
</dbReference>
<dbReference type="RefSeq" id="WP_217694838.1">
    <property type="nucleotide sequence ID" value="NZ_MSTI01000024.1"/>
</dbReference>
<dbReference type="InterPro" id="IPR029068">
    <property type="entry name" value="Glyas_Bleomycin-R_OHBP_Dase"/>
</dbReference>
<dbReference type="InterPro" id="IPR037523">
    <property type="entry name" value="VOC_core"/>
</dbReference>
<evidence type="ECO:0000259" key="1">
    <source>
        <dbReference type="PROSITE" id="PS51819"/>
    </source>
</evidence>
<dbReference type="PROSITE" id="PS51819">
    <property type="entry name" value="VOC"/>
    <property type="match status" value="1"/>
</dbReference>
<name>A0A1U7P3C7_9DEIO</name>
<dbReference type="EMBL" id="MSTI01000024">
    <property type="protein sequence ID" value="OLV19658.1"/>
    <property type="molecule type" value="Genomic_DNA"/>
</dbReference>